<keyword evidence="1" id="KW-1133">Transmembrane helix</keyword>
<organism evidence="3 4">
    <name type="scientific">Nitrobacter hamburgensis (strain DSM 10229 / NCIMB 13809 / X14)</name>
    <dbReference type="NCBI Taxonomy" id="323097"/>
    <lineage>
        <taxon>Bacteria</taxon>
        <taxon>Pseudomonadati</taxon>
        <taxon>Pseudomonadota</taxon>
        <taxon>Alphaproteobacteria</taxon>
        <taxon>Hyphomicrobiales</taxon>
        <taxon>Nitrobacteraceae</taxon>
        <taxon>Nitrobacter</taxon>
    </lineage>
</organism>
<dbReference type="AlphaFoldDB" id="Q1QM05"/>
<dbReference type="Proteomes" id="UP000001953">
    <property type="component" value="Chromosome"/>
</dbReference>
<evidence type="ECO:0000259" key="2">
    <source>
        <dbReference type="Pfam" id="PF01757"/>
    </source>
</evidence>
<keyword evidence="3" id="KW-0808">Transferase</keyword>
<accession>Q1QM05</accession>
<feature type="transmembrane region" description="Helical" evidence="1">
    <location>
        <begin position="280"/>
        <end position="300"/>
    </location>
</feature>
<dbReference type="Pfam" id="PF01757">
    <property type="entry name" value="Acyl_transf_3"/>
    <property type="match status" value="1"/>
</dbReference>
<dbReference type="KEGG" id="nha:Nham_1937"/>
<keyword evidence="1" id="KW-0472">Membrane</keyword>
<name>Q1QM05_NITHX</name>
<keyword evidence="4" id="KW-1185">Reference proteome</keyword>
<dbReference type="GO" id="GO:0016747">
    <property type="term" value="F:acyltransferase activity, transferring groups other than amino-acyl groups"/>
    <property type="evidence" value="ECO:0007669"/>
    <property type="project" value="InterPro"/>
</dbReference>
<dbReference type="HOGENOM" id="CLU_005679_2_3_5"/>
<dbReference type="RefSeq" id="WP_011510422.1">
    <property type="nucleotide sequence ID" value="NC_007964.1"/>
</dbReference>
<dbReference type="InterPro" id="IPR002656">
    <property type="entry name" value="Acyl_transf_3_dom"/>
</dbReference>
<dbReference type="STRING" id="323097.Nham_1937"/>
<dbReference type="eggNOG" id="COG1835">
    <property type="taxonomic scope" value="Bacteria"/>
</dbReference>
<feature type="transmembrane region" description="Helical" evidence="1">
    <location>
        <begin position="140"/>
        <end position="162"/>
    </location>
</feature>
<evidence type="ECO:0000313" key="3">
    <source>
        <dbReference type="EMBL" id="ABE62742.1"/>
    </source>
</evidence>
<dbReference type="PANTHER" id="PTHR23028">
    <property type="entry name" value="ACETYLTRANSFERASE"/>
    <property type="match status" value="1"/>
</dbReference>
<feature type="transmembrane region" description="Helical" evidence="1">
    <location>
        <begin position="219"/>
        <end position="236"/>
    </location>
</feature>
<gene>
    <name evidence="3" type="ordered locus">Nham_1937</name>
</gene>
<feature type="transmembrane region" description="Helical" evidence="1">
    <location>
        <begin position="51"/>
        <end position="72"/>
    </location>
</feature>
<dbReference type="EMBL" id="CP000319">
    <property type="protein sequence ID" value="ABE62742.1"/>
    <property type="molecule type" value="Genomic_DNA"/>
</dbReference>
<feature type="transmembrane region" description="Helical" evidence="1">
    <location>
        <begin position="12"/>
        <end position="31"/>
    </location>
</feature>
<feature type="transmembrane region" description="Helical" evidence="1">
    <location>
        <begin position="93"/>
        <end position="110"/>
    </location>
</feature>
<feature type="domain" description="Acyltransferase 3" evidence="2">
    <location>
        <begin position="12"/>
        <end position="331"/>
    </location>
</feature>
<proteinExistence type="predicted"/>
<dbReference type="GO" id="GO:0016020">
    <property type="term" value="C:membrane"/>
    <property type="evidence" value="ECO:0007669"/>
    <property type="project" value="TreeGrafter"/>
</dbReference>
<evidence type="ECO:0000256" key="1">
    <source>
        <dbReference type="SAM" id="Phobius"/>
    </source>
</evidence>
<keyword evidence="1" id="KW-0812">Transmembrane</keyword>
<feature type="transmembrane region" description="Helical" evidence="1">
    <location>
        <begin position="312"/>
        <end position="334"/>
    </location>
</feature>
<dbReference type="GO" id="GO:0009103">
    <property type="term" value="P:lipopolysaccharide biosynthetic process"/>
    <property type="evidence" value="ECO:0007669"/>
    <property type="project" value="TreeGrafter"/>
</dbReference>
<keyword evidence="3" id="KW-0012">Acyltransferase</keyword>
<reference evidence="3 4" key="1">
    <citation type="submission" date="2006-03" db="EMBL/GenBank/DDBJ databases">
        <title>Complete sequence of chromosome of Nitrobacter hamburgensis X14.</title>
        <authorList>
            <consortium name="US DOE Joint Genome Institute"/>
            <person name="Copeland A."/>
            <person name="Lucas S."/>
            <person name="Lapidus A."/>
            <person name="Barry K."/>
            <person name="Detter J.C."/>
            <person name="Glavina del Rio T."/>
            <person name="Hammon N."/>
            <person name="Israni S."/>
            <person name="Dalin E."/>
            <person name="Tice H."/>
            <person name="Pitluck S."/>
            <person name="Chain P."/>
            <person name="Malfatti S."/>
            <person name="Shin M."/>
            <person name="Vergez L."/>
            <person name="Schmutz J."/>
            <person name="Larimer F."/>
            <person name="Land M."/>
            <person name="Hauser L."/>
            <person name="Kyrpides N."/>
            <person name="Ivanova N."/>
            <person name="Ward B."/>
            <person name="Arp D."/>
            <person name="Klotz M."/>
            <person name="Stein L."/>
            <person name="O'Mullan G."/>
            <person name="Starkenburg S."/>
            <person name="Sayavedra L."/>
            <person name="Poret-Peterson A.T."/>
            <person name="Gentry M.E."/>
            <person name="Bruce D."/>
            <person name="Richardson P."/>
        </authorList>
    </citation>
    <scope>NUCLEOTIDE SEQUENCE [LARGE SCALE GENOMIC DNA]</scope>
    <source>
        <strain evidence="4">DSM 10229 / NCIMB 13809 / X14</strain>
    </source>
</reference>
<protein>
    <submittedName>
        <fullName evidence="3">Acyltransferase 3</fullName>
    </submittedName>
</protein>
<dbReference type="InterPro" id="IPR050879">
    <property type="entry name" value="Acyltransferase_3"/>
</dbReference>
<sequence length="369" mass="40721">MDQNRTDASRVPALDLLRLAAVAAVILYHYGFWGPASHGAPQVAMPALAPVAQYGFLGVPVFFAISGFVIAYSAEGRTALGFAIARFSRIYPTFVLCMTLTFAAVLLFGADHFEVTARQWFANLFIAAPLLGQPYIDTSYWSLVIEVVFYTWVAVFMALGLFPRRIDAIIIVWLAITFANELTIDAPIFEKMFMADDSGFFAVGLLIYQHYRGRRDARWWALSALALGTAIFQAVHKLERLGVHTNGSFDPKVVAAICVVSLGIVLLATRVKRVPLPAKLVLAAGGITYPLYLLHMQFGYVIFNTLAPQRNVALFVGTIIAGAFTLAYVVWRFFDRPAHHRTKIVLLGHANRFGWLTGPRGSTGEVRSV</sequence>
<evidence type="ECO:0000313" key="4">
    <source>
        <dbReference type="Proteomes" id="UP000001953"/>
    </source>
</evidence>
<feature type="transmembrane region" description="Helical" evidence="1">
    <location>
        <begin position="248"/>
        <end position="268"/>
    </location>
</feature>
<dbReference type="PANTHER" id="PTHR23028:SF53">
    <property type="entry name" value="ACYL_TRANSF_3 DOMAIN-CONTAINING PROTEIN"/>
    <property type="match status" value="1"/>
</dbReference>